<evidence type="ECO:0000313" key="2">
    <source>
        <dbReference type="Proteomes" id="UP001157125"/>
    </source>
</evidence>
<sequence length="171" mass="17406">MTVTSPQIRSAAALLGAVPGLTARLNVPGADAVVAGAADDATMCGHTFRSLVLERHLDGEGLEGATLHLDDADHTTGLIARGTVRWFVTPLPAPLAVAALRDSGHTRAPLQSVVRADASLGVSVVAVRDQSGRVPAGDLDDAAMAASAACLVAHLLTTSGLMSHPTRTTHP</sequence>
<gene>
    <name evidence="1" type="ORF">GCM10025876_11730</name>
</gene>
<dbReference type="EMBL" id="BSUN01000001">
    <property type="protein sequence ID" value="GMA34969.1"/>
    <property type="molecule type" value="Genomic_DNA"/>
</dbReference>
<comment type="caution">
    <text evidence="1">The sequence shown here is derived from an EMBL/GenBank/DDBJ whole genome shotgun (WGS) entry which is preliminary data.</text>
</comment>
<name>A0ABQ6IBB3_9MICO</name>
<protein>
    <submittedName>
        <fullName evidence="1">Uncharacterized protein</fullName>
    </submittedName>
</protein>
<keyword evidence="2" id="KW-1185">Reference proteome</keyword>
<evidence type="ECO:0000313" key="1">
    <source>
        <dbReference type="EMBL" id="GMA34969.1"/>
    </source>
</evidence>
<reference evidence="2" key="1">
    <citation type="journal article" date="2019" name="Int. J. Syst. Evol. Microbiol.">
        <title>The Global Catalogue of Microorganisms (GCM) 10K type strain sequencing project: providing services to taxonomists for standard genome sequencing and annotation.</title>
        <authorList>
            <consortium name="The Broad Institute Genomics Platform"/>
            <consortium name="The Broad Institute Genome Sequencing Center for Infectious Disease"/>
            <person name="Wu L."/>
            <person name="Ma J."/>
        </authorList>
    </citation>
    <scope>NUCLEOTIDE SEQUENCE [LARGE SCALE GENOMIC DNA]</scope>
    <source>
        <strain evidence="2">NBRC 112299</strain>
    </source>
</reference>
<dbReference type="RefSeq" id="WP_284327696.1">
    <property type="nucleotide sequence ID" value="NZ_BSUN01000001.1"/>
</dbReference>
<proteinExistence type="predicted"/>
<organism evidence="1 2">
    <name type="scientific">Demequina litorisediminis</name>
    <dbReference type="NCBI Taxonomy" id="1849022"/>
    <lineage>
        <taxon>Bacteria</taxon>
        <taxon>Bacillati</taxon>
        <taxon>Actinomycetota</taxon>
        <taxon>Actinomycetes</taxon>
        <taxon>Micrococcales</taxon>
        <taxon>Demequinaceae</taxon>
        <taxon>Demequina</taxon>
    </lineage>
</organism>
<accession>A0ABQ6IBB3</accession>
<dbReference type="Proteomes" id="UP001157125">
    <property type="component" value="Unassembled WGS sequence"/>
</dbReference>